<organism evidence="5 6">
    <name type="scientific">Izhakiella capsodis</name>
    <dbReference type="NCBI Taxonomy" id="1367852"/>
    <lineage>
        <taxon>Bacteria</taxon>
        <taxon>Pseudomonadati</taxon>
        <taxon>Pseudomonadota</taxon>
        <taxon>Gammaproteobacteria</taxon>
        <taxon>Enterobacterales</taxon>
        <taxon>Erwiniaceae</taxon>
        <taxon>Izhakiella</taxon>
    </lineage>
</organism>
<dbReference type="SUPFAM" id="SSF52172">
    <property type="entry name" value="CheY-like"/>
    <property type="match status" value="1"/>
</dbReference>
<dbReference type="PROSITE" id="PS50043">
    <property type="entry name" value="HTH_LUXR_2"/>
    <property type="match status" value="1"/>
</dbReference>
<evidence type="ECO:0000313" key="5">
    <source>
        <dbReference type="EMBL" id="SFM98280.1"/>
    </source>
</evidence>
<evidence type="ECO:0000256" key="2">
    <source>
        <dbReference type="PROSITE-ProRule" id="PRU00169"/>
    </source>
</evidence>
<dbReference type="PROSITE" id="PS50110">
    <property type="entry name" value="RESPONSE_REGULATORY"/>
    <property type="match status" value="1"/>
</dbReference>
<dbReference type="Pfam" id="PF00072">
    <property type="entry name" value="Response_reg"/>
    <property type="match status" value="1"/>
</dbReference>
<dbReference type="PRINTS" id="PR00038">
    <property type="entry name" value="HTHLUXR"/>
</dbReference>
<keyword evidence="2" id="KW-0597">Phosphoprotein</keyword>
<dbReference type="GO" id="GO:0006355">
    <property type="term" value="P:regulation of DNA-templated transcription"/>
    <property type="evidence" value="ECO:0007669"/>
    <property type="project" value="InterPro"/>
</dbReference>
<dbReference type="InterPro" id="IPR011006">
    <property type="entry name" value="CheY-like_superfamily"/>
</dbReference>
<dbReference type="OrthoDB" id="9796655at2"/>
<dbReference type="PROSITE" id="PS00622">
    <property type="entry name" value="HTH_LUXR_1"/>
    <property type="match status" value="1"/>
</dbReference>
<sequence>MTMMPATLLLIDDHPTLRRGICQLVSLDPMLQVIGEAGNGPDGVRLAREHDPDLILLDMNMPEYDGLVTLNALRQQPLSGRVVIFTVSDLRQDVIAALQQGADGYLLKDMEPEALLAALHQAAAGEMVLSDNLVPLLAEQLRTPPAPASLAASSLTPREEEILRQLARGLSNKLIARELDISESTVKVHVKHLLQKLGLRSRTEAAVWLLQRKQ</sequence>
<dbReference type="SUPFAM" id="SSF46894">
    <property type="entry name" value="C-terminal effector domain of the bipartite response regulators"/>
    <property type="match status" value="1"/>
</dbReference>
<dbReference type="SMART" id="SM00421">
    <property type="entry name" value="HTH_LUXR"/>
    <property type="match status" value="1"/>
</dbReference>
<gene>
    <name evidence="5" type="ORF">SAMN05216516_101652</name>
</gene>
<dbReference type="PANTHER" id="PTHR43214:SF38">
    <property type="entry name" value="NITRATE_NITRITE RESPONSE REGULATOR PROTEIN NARL"/>
    <property type="match status" value="1"/>
</dbReference>
<dbReference type="PANTHER" id="PTHR43214">
    <property type="entry name" value="TWO-COMPONENT RESPONSE REGULATOR"/>
    <property type="match status" value="1"/>
</dbReference>
<evidence type="ECO:0000256" key="1">
    <source>
        <dbReference type="ARBA" id="ARBA00023125"/>
    </source>
</evidence>
<feature type="modified residue" description="4-aspartylphosphate" evidence="2">
    <location>
        <position position="58"/>
    </location>
</feature>
<feature type="domain" description="HTH luxR-type" evidence="3">
    <location>
        <begin position="148"/>
        <end position="213"/>
    </location>
</feature>
<dbReference type="AlphaFoldDB" id="A0A1I4VB87"/>
<evidence type="ECO:0000313" key="6">
    <source>
        <dbReference type="Proteomes" id="UP000242222"/>
    </source>
</evidence>
<dbReference type="STRING" id="1367852.SAMN05216516_101652"/>
<reference evidence="6" key="1">
    <citation type="submission" date="2016-10" db="EMBL/GenBank/DDBJ databases">
        <authorList>
            <person name="Varghese N."/>
            <person name="Submissions S."/>
        </authorList>
    </citation>
    <scope>NUCLEOTIDE SEQUENCE [LARGE SCALE GENOMIC DNA]</scope>
    <source>
        <strain evidence="6">N6PO6</strain>
    </source>
</reference>
<dbReference type="Pfam" id="PF00196">
    <property type="entry name" value="GerE"/>
    <property type="match status" value="1"/>
</dbReference>
<accession>A0A1I4VB87</accession>
<dbReference type="Proteomes" id="UP000242222">
    <property type="component" value="Unassembled WGS sequence"/>
</dbReference>
<name>A0A1I4VB87_9GAMM</name>
<dbReference type="NCBIfam" id="NF007935">
    <property type="entry name" value="PRK10651.1"/>
    <property type="match status" value="1"/>
</dbReference>
<evidence type="ECO:0000259" key="4">
    <source>
        <dbReference type="PROSITE" id="PS50110"/>
    </source>
</evidence>
<dbReference type="Gene3D" id="3.40.50.2300">
    <property type="match status" value="1"/>
</dbReference>
<evidence type="ECO:0000259" key="3">
    <source>
        <dbReference type="PROSITE" id="PS50043"/>
    </source>
</evidence>
<protein>
    <submittedName>
        <fullName evidence="5">Two component transcriptional regulator, LuxR family</fullName>
    </submittedName>
</protein>
<dbReference type="InterPro" id="IPR016032">
    <property type="entry name" value="Sig_transdc_resp-reg_C-effctor"/>
</dbReference>
<dbReference type="InterPro" id="IPR000792">
    <property type="entry name" value="Tscrpt_reg_LuxR_C"/>
</dbReference>
<keyword evidence="1" id="KW-0238">DNA-binding</keyword>
<dbReference type="GO" id="GO:0000160">
    <property type="term" value="P:phosphorelay signal transduction system"/>
    <property type="evidence" value="ECO:0007669"/>
    <property type="project" value="InterPro"/>
</dbReference>
<proteinExistence type="predicted"/>
<dbReference type="EMBL" id="FOVC01000001">
    <property type="protein sequence ID" value="SFM98280.1"/>
    <property type="molecule type" value="Genomic_DNA"/>
</dbReference>
<dbReference type="InterPro" id="IPR001789">
    <property type="entry name" value="Sig_transdc_resp-reg_receiver"/>
</dbReference>
<dbReference type="InterPro" id="IPR039420">
    <property type="entry name" value="WalR-like"/>
</dbReference>
<dbReference type="RefSeq" id="WP_092875026.1">
    <property type="nucleotide sequence ID" value="NZ_FOVC01000001.1"/>
</dbReference>
<feature type="domain" description="Response regulatory" evidence="4">
    <location>
        <begin position="7"/>
        <end position="123"/>
    </location>
</feature>
<dbReference type="CDD" id="cd06170">
    <property type="entry name" value="LuxR_C_like"/>
    <property type="match status" value="1"/>
</dbReference>
<dbReference type="GO" id="GO:0003677">
    <property type="term" value="F:DNA binding"/>
    <property type="evidence" value="ECO:0007669"/>
    <property type="project" value="UniProtKB-KW"/>
</dbReference>
<dbReference type="SMART" id="SM00448">
    <property type="entry name" value="REC"/>
    <property type="match status" value="1"/>
</dbReference>
<keyword evidence="6" id="KW-1185">Reference proteome</keyword>